<comment type="pathway">
    <text evidence="2 13">Amino-acid biosynthesis; L-threonine biosynthesis; L-threonine from L-aspartate: step 3/5.</text>
</comment>
<dbReference type="InterPro" id="IPR019811">
    <property type="entry name" value="HDH_CS"/>
</dbReference>
<evidence type="ECO:0000313" key="17">
    <source>
        <dbReference type="Proteomes" id="UP001232973"/>
    </source>
</evidence>
<evidence type="ECO:0000256" key="1">
    <source>
        <dbReference type="ARBA" id="ARBA00001920"/>
    </source>
</evidence>
<gene>
    <name evidence="16" type="ORF">J2S03_001571</name>
</gene>
<dbReference type="InterPro" id="IPR005106">
    <property type="entry name" value="Asp/hSer_DH_NAD-bd"/>
</dbReference>
<evidence type="ECO:0000256" key="9">
    <source>
        <dbReference type="ARBA" id="ARBA00022857"/>
    </source>
</evidence>
<evidence type="ECO:0000256" key="4">
    <source>
        <dbReference type="ARBA" id="ARBA00006753"/>
    </source>
</evidence>
<comment type="caution">
    <text evidence="16">The sequence shown here is derived from an EMBL/GenBank/DDBJ whole genome shotgun (WGS) entry which is preliminary data.</text>
</comment>
<evidence type="ECO:0000256" key="8">
    <source>
        <dbReference type="ARBA" id="ARBA00022697"/>
    </source>
</evidence>
<dbReference type="GO" id="GO:0004412">
    <property type="term" value="F:homoserine dehydrogenase activity"/>
    <property type="evidence" value="ECO:0007669"/>
    <property type="project" value="UniProtKB-EC"/>
</dbReference>
<feature type="domain" description="ACT" evidence="15">
    <location>
        <begin position="349"/>
        <end position="423"/>
    </location>
</feature>
<keyword evidence="9 13" id="KW-0521">NADP</keyword>
<dbReference type="PANTHER" id="PTHR43331:SF1">
    <property type="entry name" value="HOMOSERINE DEHYDROGENASE"/>
    <property type="match status" value="1"/>
</dbReference>
<protein>
    <recommendedName>
        <fullName evidence="6 13">Homoserine dehydrogenase</fullName>
        <ecNumber evidence="5 13">1.1.1.3</ecNumber>
    </recommendedName>
</protein>
<dbReference type="EMBL" id="JAUSTP010000010">
    <property type="protein sequence ID" value="MDQ0189724.1"/>
    <property type="molecule type" value="Genomic_DNA"/>
</dbReference>
<keyword evidence="11 13" id="KW-0486">Methionine biosynthesis</keyword>
<comment type="cofactor">
    <cofactor evidence="1">
        <name>a metal cation</name>
        <dbReference type="ChEBI" id="CHEBI:25213"/>
    </cofactor>
</comment>
<evidence type="ECO:0000256" key="5">
    <source>
        <dbReference type="ARBA" id="ARBA00013213"/>
    </source>
</evidence>
<dbReference type="PANTHER" id="PTHR43331">
    <property type="entry name" value="HOMOSERINE DEHYDROGENASE"/>
    <property type="match status" value="1"/>
</dbReference>
<dbReference type="SUPFAM" id="SSF55347">
    <property type="entry name" value="Glyceraldehyde-3-phosphate dehydrogenase-like, C-terminal domain"/>
    <property type="match status" value="1"/>
</dbReference>
<name>A0ABT9XI76_9BACL</name>
<evidence type="ECO:0000256" key="12">
    <source>
        <dbReference type="ARBA" id="ARBA00048841"/>
    </source>
</evidence>
<dbReference type="SUPFAM" id="SSF51735">
    <property type="entry name" value="NAD(P)-binding Rossmann-fold domains"/>
    <property type="match status" value="1"/>
</dbReference>
<proteinExistence type="inferred from homology"/>
<evidence type="ECO:0000256" key="14">
    <source>
        <dbReference type="RuleBase" id="RU004171"/>
    </source>
</evidence>
<keyword evidence="10 13" id="KW-0560">Oxidoreductase</keyword>
<comment type="similarity">
    <text evidence="4 14">Belongs to the homoserine dehydrogenase family.</text>
</comment>
<dbReference type="Gene3D" id="3.30.70.260">
    <property type="match status" value="1"/>
</dbReference>
<evidence type="ECO:0000256" key="13">
    <source>
        <dbReference type="RuleBase" id="RU000579"/>
    </source>
</evidence>
<dbReference type="InterPro" id="IPR001342">
    <property type="entry name" value="HDH_cat"/>
</dbReference>
<evidence type="ECO:0000256" key="11">
    <source>
        <dbReference type="ARBA" id="ARBA00023167"/>
    </source>
</evidence>
<evidence type="ECO:0000256" key="2">
    <source>
        <dbReference type="ARBA" id="ARBA00005056"/>
    </source>
</evidence>
<dbReference type="PIRSF" id="PIRSF000098">
    <property type="entry name" value="Homoser_dehydrog"/>
    <property type="match status" value="1"/>
</dbReference>
<dbReference type="CDD" id="cd04881">
    <property type="entry name" value="ACT_HSDH-Hom"/>
    <property type="match status" value="1"/>
</dbReference>
<dbReference type="InterPro" id="IPR045865">
    <property type="entry name" value="ACT-like_dom_sf"/>
</dbReference>
<evidence type="ECO:0000256" key="7">
    <source>
        <dbReference type="ARBA" id="ARBA00022605"/>
    </source>
</evidence>
<evidence type="ECO:0000256" key="6">
    <source>
        <dbReference type="ARBA" id="ARBA00013376"/>
    </source>
</evidence>
<comment type="catalytic activity">
    <reaction evidence="12">
        <text>L-homoserine + NADP(+) = L-aspartate 4-semialdehyde + NADPH + H(+)</text>
        <dbReference type="Rhea" id="RHEA:15761"/>
        <dbReference type="ChEBI" id="CHEBI:15378"/>
        <dbReference type="ChEBI" id="CHEBI:57476"/>
        <dbReference type="ChEBI" id="CHEBI:57783"/>
        <dbReference type="ChEBI" id="CHEBI:58349"/>
        <dbReference type="ChEBI" id="CHEBI:537519"/>
        <dbReference type="EC" id="1.1.1.3"/>
    </reaction>
    <physiologicalReaction direction="right-to-left" evidence="12">
        <dbReference type="Rhea" id="RHEA:15763"/>
    </physiologicalReaction>
</comment>
<dbReference type="EC" id="1.1.1.3" evidence="5 13"/>
<keyword evidence="8 13" id="KW-0791">Threonine biosynthesis</keyword>
<dbReference type="RefSeq" id="WP_274456713.1">
    <property type="nucleotide sequence ID" value="NZ_CP067097.1"/>
</dbReference>
<accession>A0ABT9XI76</accession>
<dbReference type="PROSITE" id="PS01042">
    <property type="entry name" value="HOMOSER_DHGENASE"/>
    <property type="match status" value="1"/>
</dbReference>
<evidence type="ECO:0000256" key="10">
    <source>
        <dbReference type="ARBA" id="ARBA00023002"/>
    </source>
</evidence>
<reference evidence="16 17" key="1">
    <citation type="submission" date="2023-07" db="EMBL/GenBank/DDBJ databases">
        <title>Genomic Encyclopedia of Type Strains, Phase IV (KMG-IV): sequencing the most valuable type-strain genomes for metagenomic binning, comparative biology and taxonomic classification.</title>
        <authorList>
            <person name="Goeker M."/>
        </authorList>
    </citation>
    <scope>NUCLEOTIDE SEQUENCE [LARGE SCALE GENOMIC DNA]</scope>
    <source>
        <strain evidence="16 17">DSM 4006</strain>
    </source>
</reference>
<evidence type="ECO:0000259" key="15">
    <source>
        <dbReference type="PROSITE" id="PS51671"/>
    </source>
</evidence>
<comment type="pathway">
    <text evidence="3 13">Amino-acid biosynthesis; L-methionine biosynthesis via de novo pathway; L-homoserine from L-aspartate: step 3/3.</text>
</comment>
<dbReference type="PROSITE" id="PS51671">
    <property type="entry name" value="ACT"/>
    <property type="match status" value="1"/>
</dbReference>
<dbReference type="SUPFAM" id="SSF55021">
    <property type="entry name" value="ACT-like"/>
    <property type="match status" value="1"/>
</dbReference>
<keyword evidence="7 13" id="KW-0028">Amino-acid biosynthesis</keyword>
<dbReference type="Gene3D" id="3.30.360.10">
    <property type="entry name" value="Dihydrodipicolinate Reductase, domain 2"/>
    <property type="match status" value="1"/>
</dbReference>
<dbReference type="Proteomes" id="UP001232973">
    <property type="component" value="Unassembled WGS sequence"/>
</dbReference>
<dbReference type="InterPro" id="IPR002912">
    <property type="entry name" value="ACT_dom"/>
</dbReference>
<dbReference type="Pfam" id="PF00742">
    <property type="entry name" value="Homoserine_dh"/>
    <property type="match status" value="1"/>
</dbReference>
<dbReference type="Gene3D" id="3.40.50.720">
    <property type="entry name" value="NAD(P)-binding Rossmann-like Domain"/>
    <property type="match status" value="1"/>
</dbReference>
<organism evidence="16 17">
    <name type="scientific">Alicyclobacillus cycloheptanicus</name>
    <dbReference type="NCBI Taxonomy" id="1457"/>
    <lineage>
        <taxon>Bacteria</taxon>
        <taxon>Bacillati</taxon>
        <taxon>Bacillota</taxon>
        <taxon>Bacilli</taxon>
        <taxon>Bacillales</taxon>
        <taxon>Alicyclobacillaceae</taxon>
        <taxon>Alicyclobacillus</taxon>
    </lineage>
</organism>
<dbReference type="Pfam" id="PF01842">
    <property type="entry name" value="ACT"/>
    <property type="match status" value="1"/>
</dbReference>
<dbReference type="NCBIfam" id="NF004976">
    <property type="entry name" value="PRK06349.1"/>
    <property type="match status" value="1"/>
</dbReference>
<evidence type="ECO:0000313" key="16">
    <source>
        <dbReference type="EMBL" id="MDQ0189724.1"/>
    </source>
</evidence>
<sequence>MKVTIGLLGCGTVGAGVVELTRRRAGRIADMTGVRPVIKHILVRDEQKPRGVVLEGERLTTRPEDVLDDPEVRVVIETIGGIEPARTFILRALRAGKHVVTANKDLIALHGEEIFDAAEAAQAEVFFEAAVGGAIPLIRPLKGCLTSNEITDLKGIINGTTNYILSKMTETGAGFDEVLREAQELGYAESDPTSDVDGLDAARKLTILASIAFHTRVRLDEVRVHGIRSITAADVAYANDLGCVIKLLAVGRERDGALQLEVRPTLVPKAHPLASVSDAFNALFVRGDAAGDLMFFGRGAGSMPTASAVVGDLIEVMQHLRMGITETRGSNRLPKKQVHANQGPAGRYYIRLTALDRPGVFAKIAGVFGQAGVSMESVLQKRVKGEDAQIVIVTHAVSQGELAAAIQGLKDLGSVPSIDNVLPVEELEGEGPVLEDVMDDVVRTHPELS</sequence>
<dbReference type="InterPro" id="IPR036291">
    <property type="entry name" value="NAD(P)-bd_dom_sf"/>
</dbReference>
<evidence type="ECO:0000256" key="3">
    <source>
        <dbReference type="ARBA" id="ARBA00005062"/>
    </source>
</evidence>
<dbReference type="Pfam" id="PF03447">
    <property type="entry name" value="NAD_binding_3"/>
    <property type="match status" value="1"/>
</dbReference>
<dbReference type="InterPro" id="IPR016204">
    <property type="entry name" value="HDH"/>
</dbReference>
<keyword evidence="17" id="KW-1185">Reference proteome</keyword>